<proteinExistence type="predicted"/>
<reference evidence="1" key="1">
    <citation type="submission" date="2022-11" db="EMBL/GenBank/DDBJ databases">
        <authorList>
            <person name="Hyden B.L."/>
            <person name="Feng K."/>
            <person name="Yates T."/>
            <person name="Jawdy S."/>
            <person name="Smart L.B."/>
            <person name="Muchero W."/>
        </authorList>
    </citation>
    <scope>NUCLEOTIDE SEQUENCE</scope>
    <source>
        <tissue evidence="1">Shoot tip</tissue>
    </source>
</reference>
<evidence type="ECO:0000313" key="2">
    <source>
        <dbReference type="Proteomes" id="UP001151752"/>
    </source>
</evidence>
<reference evidence="1" key="2">
    <citation type="journal article" date="2023" name="Int. J. Mol. Sci.">
        <title>De Novo Assembly and Annotation of 11 Diverse Shrub Willow (Salix) Genomes Reveals Novel Gene Organization in Sex-Linked Regions.</title>
        <authorList>
            <person name="Hyden B."/>
            <person name="Feng K."/>
            <person name="Yates T.B."/>
            <person name="Jawdy S."/>
            <person name="Cereghino C."/>
            <person name="Smart L.B."/>
            <person name="Muchero W."/>
        </authorList>
    </citation>
    <scope>NUCLEOTIDE SEQUENCE</scope>
    <source>
        <tissue evidence="1">Shoot tip</tissue>
    </source>
</reference>
<organism evidence="1 2">
    <name type="scientific">Salix koriyanagi</name>
    <dbReference type="NCBI Taxonomy" id="2511006"/>
    <lineage>
        <taxon>Eukaryota</taxon>
        <taxon>Viridiplantae</taxon>
        <taxon>Streptophyta</taxon>
        <taxon>Embryophyta</taxon>
        <taxon>Tracheophyta</taxon>
        <taxon>Spermatophyta</taxon>
        <taxon>Magnoliopsida</taxon>
        <taxon>eudicotyledons</taxon>
        <taxon>Gunneridae</taxon>
        <taxon>Pentapetalae</taxon>
        <taxon>rosids</taxon>
        <taxon>fabids</taxon>
        <taxon>Malpighiales</taxon>
        <taxon>Salicaceae</taxon>
        <taxon>Saliceae</taxon>
        <taxon>Salix</taxon>
    </lineage>
</organism>
<dbReference type="AlphaFoldDB" id="A0A9Q1ABA3"/>
<keyword evidence="2" id="KW-1185">Reference proteome</keyword>
<comment type="caution">
    <text evidence="1">The sequence shown here is derived from an EMBL/GenBank/DDBJ whole genome shotgun (WGS) entry which is preliminary data.</text>
</comment>
<sequence length="97" mass="11053">MGGAAAAAAAVKRIPRIKFPQRHANSSSSAQKFPHHQPILLREAKLLFSQSARLSQKGKLRLFCWVASSDSVTNKLMKEGHRCLIFWYKIPSFLYYY</sequence>
<protein>
    <submittedName>
        <fullName evidence="1">Uncharacterized protein</fullName>
    </submittedName>
</protein>
<accession>A0A9Q1ABA3</accession>
<evidence type="ECO:0000313" key="1">
    <source>
        <dbReference type="EMBL" id="KAJ6764802.1"/>
    </source>
</evidence>
<dbReference type="Proteomes" id="UP001151752">
    <property type="component" value="Chromosome 12"/>
</dbReference>
<dbReference type="EMBL" id="JAPFFM010000004">
    <property type="protein sequence ID" value="KAJ6764802.1"/>
    <property type="molecule type" value="Genomic_DNA"/>
</dbReference>
<gene>
    <name evidence="1" type="ORF">OIU74_023637</name>
</gene>
<name>A0A9Q1ABA3_9ROSI</name>